<feature type="transmembrane region" description="Helical" evidence="1">
    <location>
        <begin position="77"/>
        <end position="96"/>
    </location>
</feature>
<keyword evidence="1" id="KW-0472">Membrane</keyword>
<evidence type="ECO:0000256" key="1">
    <source>
        <dbReference type="SAM" id="Phobius"/>
    </source>
</evidence>
<comment type="caution">
    <text evidence="2">The sequence shown here is derived from an EMBL/GenBank/DDBJ whole genome shotgun (WGS) entry which is preliminary data.</text>
</comment>
<proteinExistence type="predicted"/>
<gene>
    <name evidence="2" type="ORF">AB7P39_04245</name>
</gene>
<keyword evidence="1" id="KW-0812">Transmembrane</keyword>
<dbReference type="RefSeq" id="WP_378717108.1">
    <property type="nucleotide sequence ID" value="NZ_JBHLHV010000001.1"/>
</dbReference>
<reference evidence="2 3" key="1">
    <citation type="submission" date="2024-08" db="EMBL/GenBank/DDBJ databases">
        <title>Heavy metals resistant antinobacteria isolated from wastewater.</title>
        <authorList>
            <person name="Roman Ponce B."/>
            <person name="Blanco Mercado M.A."/>
            <person name="Avila Aldana I.N."/>
            <person name="Morales Arrieta S."/>
        </authorList>
    </citation>
    <scope>NUCLEOTIDE SEQUENCE [LARGE SCALE GENOMIC DNA]</scope>
    <source>
        <strain evidence="3">sma-1</strain>
    </source>
</reference>
<dbReference type="Proteomes" id="UP001589643">
    <property type="component" value="Unassembled WGS sequence"/>
</dbReference>
<protein>
    <submittedName>
        <fullName evidence="2">Uncharacterized protein</fullName>
    </submittedName>
</protein>
<feature type="transmembrane region" description="Helical" evidence="1">
    <location>
        <begin position="141"/>
        <end position="158"/>
    </location>
</feature>
<organism evidence="2 3">
    <name type="scientific">Microbacterium plantarum</name>
    <dbReference type="NCBI Taxonomy" id="1816425"/>
    <lineage>
        <taxon>Bacteria</taxon>
        <taxon>Bacillati</taxon>
        <taxon>Actinomycetota</taxon>
        <taxon>Actinomycetes</taxon>
        <taxon>Micrococcales</taxon>
        <taxon>Microbacteriaceae</taxon>
        <taxon>Microbacterium</taxon>
    </lineage>
</organism>
<name>A0ABV5EQ08_9MICO</name>
<evidence type="ECO:0000313" key="2">
    <source>
        <dbReference type="EMBL" id="MFB8892051.1"/>
    </source>
</evidence>
<sequence>MSDVEFAAQLAAVRAEIAPALPRNVEPRTVELAAFSAVGERDLALRVWRRARQAADDARRAMRRRLRARHGARHPGGWPLAVLFVGALCAAVAAALGSGARFDPDDMATATAVLAGVAATACVVVMIAARGRALNRAVIRIHGVVTVGLLVAAGFTMSRDAGDSTPVVIVAAVVGVVGFVVVLVARVRDAADTEAVDTAVNVGLAETLPEVEAVSLRLRSDVAVALGPERARRIVELRTATLAALAAEGIALETIDPHVPAGGVIIDALLATWVPEVMRDAI</sequence>
<accession>A0ABV5EQ08</accession>
<dbReference type="EMBL" id="JBHLHV010000001">
    <property type="protein sequence ID" value="MFB8892051.1"/>
    <property type="molecule type" value="Genomic_DNA"/>
</dbReference>
<feature type="transmembrane region" description="Helical" evidence="1">
    <location>
        <begin position="108"/>
        <end position="129"/>
    </location>
</feature>
<keyword evidence="1" id="KW-1133">Transmembrane helix</keyword>
<feature type="transmembrane region" description="Helical" evidence="1">
    <location>
        <begin position="164"/>
        <end position="185"/>
    </location>
</feature>
<evidence type="ECO:0000313" key="3">
    <source>
        <dbReference type="Proteomes" id="UP001589643"/>
    </source>
</evidence>
<keyword evidence="3" id="KW-1185">Reference proteome</keyword>